<dbReference type="Proteomes" id="UP000509667">
    <property type="component" value="Chromosome"/>
</dbReference>
<keyword evidence="3" id="KW-1185">Reference proteome</keyword>
<accession>A0A7D5P7C3</accession>
<organism evidence="2 3">
    <name type="scientific">Halosimplex rubrum</name>
    <dbReference type="NCBI Taxonomy" id="869889"/>
    <lineage>
        <taxon>Archaea</taxon>
        <taxon>Methanobacteriati</taxon>
        <taxon>Methanobacteriota</taxon>
        <taxon>Stenosarchaea group</taxon>
        <taxon>Halobacteria</taxon>
        <taxon>Halobacteriales</taxon>
        <taxon>Haloarculaceae</taxon>
        <taxon>Halosimplex</taxon>
    </lineage>
</organism>
<feature type="compositionally biased region" description="Basic and acidic residues" evidence="1">
    <location>
        <begin position="54"/>
        <end position="70"/>
    </location>
</feature>
<sequence length="184" mass="19995">MRIHAVVLVAALALTAGCAAIGGQPPDATATTPAPTETRTDEPCRTDLLLTSDGNDHVTPKPLPEERPELTPEAVAQSAREYERAFAHNHDLGERVREVTVELQGTTVRSVDDGFRVRVHVWTRTVVDPPAGATVTEATTRESFYDAHYFVSGDVLRRAETERHGTLPDPDLSRSGVTLSCWDG</sequence>
<dbReference type="OrthoDB" id="241884at2157"/>
<feature type="region of interest" description="Disordered" evidence="1">
    <location>
        <begin position="22"/>
        <end position="70"/>
    </location>
</feature>
<evidence type="ECO:0000313" key="3">
    <source>
        <dbReference type="Proteomes" id="UP000509667"/>
    </source>
</evidence>
<dbReference type="EMBL" id="CP058910">
    <property type="protein sequence ID" value="QLH79158.1"/>
    <property type="molecule type" value="Genomic_DNA"/>
</dbReference>
<evidence type="ECO:0000256" key="1">
    <source>
        <dbReference type="SAM" id="MobiDB-lite"/>
    </source>
</evidence>
<reference evidence="2 3" key="1">
    <citation type="submission" date="2020-07" db="EMBL/GenBank/DDBJ databases">
        <title>Halosimplex pelagicum sp. nov. and Halosimplex rubrum sp. nov., isolated from salted brown alga Laminaria, and emended description of the genus Halosimplex.</title>
        <authorList>
            <person name="Cui H."/>
        </authorList>
    </citation>
    <scope>NUCLEOTIDE SEQUENCE [LARGE SCALE GENOMIC DNA]</scope>
    <source>
        <strain evidence="2 3">R27</strain>
    </source>
</reference>
<evidence type="ECO:0008006" key="4">
    <source>
        <dbReference type="Google" id="ProtNLM"/>
    </source>
</evidence>
<dbReference type="RefSeq" id="WP_179909029.1">
    <property type="nucleotide sequence ID" value="NZ_CP058910.1"/>
</dbReference>
<evidence type="ECO:0000313" key="2">
    <source>
        <dbReference type="EMBL" id="QLH79158.1"/>
    </source>
</evidence>
<name>A0A7D5P7C3_9EURY</name>
<dbReference type="AlphaFoldDB" id="A0A7D5P7C3"/>
<dbReference type="GeneID" id="56079897"/>
<proteinExistence type="predicted"/>
<gene>
    <name evidence="2" type="ORF">HZS55_18500</name>
</gene>
<protein>
    <recommendedName>
        <fullName evidence="4">Lipoprotein</fullName>
    </recommendedName>
</protein>
<dbReference type="PROSITE" id="PS51257">
    <property type="entry name" value="PROKAR_LIPOPROTEIN"/>
    <property type="match status" value="1"/>
</dbReference>
<feature type="compositionally biased region" description="Low complexity" evidence="1">
    <location>
        <begin position="22"/>
        <end position="37"/>
    </location>
</feature>
<dbReference type="KEGG" id="hrr:HZS55_18500"/>